<feature type="region of interest" description="Disordered" evidence="1">
    <location>
        <begin position="33"/>
        <end position="56"/>
    </location>
</feature>
<evidence type="ECO:0000256" key="1">
    <source>
        <dbReference type="SAM" id="MobiDB-lite"/>
    </source>
</evidence>
<sequence length="56" mass="6550">MPTVEYRSRCLFDGENMPRKRLEGRALKGECRAHNSNSAWQEQKNRPSRVRPDAGY</sequence>
<name>A0A729PZD2_SALER</name>
<accession>A0A729PZD2</accession>
<organism evidence="2">
    <name type="scientific">Salmonella enterica subsp. salamae serovar 48:d:z6</name>
    <dbReference type="NCBI Taxonomy" id="1151170"/>
    <lineage>
        <taxon>Bacteria</taxon>
        <taxon>Pseudomonadati</taxon>
        <taxon>Pseudomonadota</taxon>
        <taxon>Gammaproteobacteria</taxon>
        <taxon>Enterobacterales</taxon>
        <taxon>Enterobacteriaceae</taxon>
        <taxon>Salmonella</taxon>
    </lineage>
</organism>
<evidence type="ECO:0000313" key="2">
    <source>
        <dbReference type="EMBL" id="HAE3252804.1"/>
    </source>
</evidence>
<reference evidence="2" key="2">
    <citation type="submission" date="2018-07" db="EMBL/GenBank/DDBJ databases">
        <authorList>
            <consortium name="NCBI Pathogen Detection Project"/>
        </authorList>
    </citation>
    <scope>NUCLEOTIDE SEQUENCE</scope>
    <source>
        <strain evidence="2">5202-64</strain>
    </source>
</reference>
<comment type="caution">
    <text evidence="2">The sequence shown here is derived from an EMBL/GenBank/DDBJ whole genome shotgun (WGS) entry which is preliminary data.</text>
</comment>
<proteinExistence type="predicted"/>
<dbReference type="AlphaFoldDB" id="A0A729PZD2"/>
<protein>
    <submittedName>
        <fullName evidence="2">Uncharacterized protein</fullName>
    </submittedName>
</protein>
<reference evidence="2" key="1">
    <citation type="journal article" date="2018" name="Genome Biol.">
        <title>SKESA: strategic k-mer extension for scrupulous assemblies.</title>
        <authorList>
            <person name="Souvorov A."/>
            <person name="Agarwala R."/>
            <person name="Lipman D.J."/>
        </authorList>
    </citation>
    <scope>NUCLEOTIDE SEQUENCE</scope>
    <source>
        <strain evidence="2">5202-64</strain>
    </source>
</reference>
<gene>
    <name evidence="2" type="ORF">GND67_004742</name>
</gene>
<dbReference type="EMBL" id="DAARNL010000052">
    <property type="protein sequence ID" value="HAE3252804.1"/>
    <property type="molecule type" value="Genomic_DNA"/>
</dbReference>